<comment type="caution">
    <text evidence="2">The sequence shown here is derived from an EMBL/GenBank/DDBJ whole genome shotgun (WGS) entry which is preliminary data.</text>
</comment>
<keyword evidence="3" id="KW-1185">Reference proteome</keyword>
<evidence type="ECO:0000313" key="2">
    <source>
        <dbReference type="EMBL" id="TQM13672.1"/>
    </source>
</evidence>
<dbReference type="PANTHER" id="PTHR36221:SF1">
    <property type="entry name" value="DUF742 DOMAIN-CONTAINING PROTEIN"/>
    <property type="match status" value="1"/>
</dbReference>
<accession>A0A543DWG5</accession>
<dbReference type="AlphaFoldDB" id="A0A543DWG5"/>
<name>A0A543DWG5_9PSEU</name>
<feature type="region of interest" description="Disordered" evidence="1">
    <location>
        <begin position="1"/>
        <end position="34"/>
    </location>
</feature>
<dbReference type="PANTHER" id="PTHR36221">
    <property type="entry name" value="DUF742 DOMAIN-CONTAINING PROTEIN"/>
    <property type="match status" value="1"/>
</dbReference>
<reference evidence="2 3" key="1">
    <citation type="submission" date="2019-06" db="EMBL/GenBank/DDBJ databases">
        <title>Sequencing the genomes of 1000 actinobacteria strains.</title>
        <authorList>
            <person name="Klenk H.-P."/>
        </authorList>
    </citation>
    <scope>NUCLEOTIDE SEQUENCE [LARGE SCALE GENOMIC DNA]</scope>
    <source>
        <strain evidence="2 3">DSM 45301</strain>
    </source>
</reference>
<sequence length="133" mass="14565">MSAGTATPGETSGDPGGNRKMRSKRIRPYALTGGRTRPRHELLVEALVSVPRYDPSLPDSLMPESRALYERARTRVSIAELSAALSVPLGVVRVLLSDLAAQGAIYIHPTAHAYHHDREMLGRILDGLERLRT</sequence>
<evidence type="ECO:0000313" key="3">
    <source>
        <dbReference type="Proteomes" id="UP000315677"/>
    </source>
</evidence>
<proteinExistence type="predicted"/>
<organism evidence="2 3">
    <name type="scientific">Pseudonocardia kunmingensis</name>
    <dbReference type="NCBI Taxonomy" id="630975"/>
    <lineage>
        <taxon>Bacteria</taxon>
        <taxon>Bacillati</taxon>
        <taxon>Actinomycetota</taxon>
        <taxon>Actinomycetes</taxon>
        <taxon>Pseudonocardiales</taxon>
        <taxon>Pseudonocardiaceae</taxon>
        <taxon>Pseudonocardia</taxon>
    </lineage>
</organism>
<protein>
    <submittedName>
        <fullName evidence="2">Uncharacterized protein DUF742</fullName>
    </submittedName>
</protein>
<feature type="compositionally biased region" description="Polar residues" evidence="1">
    <location>
        <begin position="1"/>
        <end position="10"/>
    </location>
</feature>
<evidence type="ECO:0000256" key="1">
    <source>
        <dbReference type="SAM" id="MobiDB-lite"/>
    </source>
</evidence>
<dbReference type="InterPro" id="IPR007995">
    <property type="entry name" value="DUF742"/>
</dbReference>
<dbReference type="Proteomes" id="UP000315677">
    <property type="component" value="Unassembled WGS sequence"/>
</dbReference>
<dbReference type="Pfam" id="PF05331">
    <property type="entry name" value="DUF742"/>
    <property type="match status" value="1"/>
</dbReference>
<gene>
    <name evidence="2" type="ORF">FB558_0425</name>
</gene>
<dbReference type="EMBL" id="VFPA01000001">
    <property type="protein sequence ID" value="TQM13672.1"/>
    <property type="molecule type" value="Genomic_DNA"/>
</dbReference>